<dbReference type="Proteomes" id="UP000094336">
    <property type="component" value="Unassembled WGS sequence"/>
</dbReference>
<feature type="transmembrane region" description="Helical" evidence="2">
    <location>
        <begin position="123"/>
        <end position="142"/>
    </location>
</feature>
<feature type="transmembrane region" description="Helical" evidence="2">
    <location>
        <begin position="57"/>
        <end position="79"/>
    </location>
</feature>
<dbReference type="GeneID" id="30146193"/>
<keyword evidence="2" id="KW-0472">Membrane</keyword>
<evidence type="ECO:0000313" key="3">
    <source>
        <dbReference type="EMBL" id="ODQ81240.1"/>
    </source>
</evidence>
<evidence type="ECO:0000256" key="1">
    <source>
        <dbReference type="SAM" id="MobiDB-lite"/>
    </source>
</evidence>
<dbReference type="AlphaFoldDB" id="A0A1E3QU95"/>
<feature type="transmembrane region" description="Helical" evidence="2">
    <location>
        <begin position="100"/>
        <end position="117"/>
    </location>
</feature>
<sequence>MSFSVPYEKIPDTAVQGEEDSKMTPLEGCKDENFSPLSDPEKGQPQPETPWKLLKPILKSLLVLYALLVLLAAILVILMRFFTSDKFMKYVAHNYRFRSFTYLAMLTSGFCFGTVHQRNPNSMAFKIISLVYLLSLSSYLAIGII</sequence>
<accession>A0A1E3QU95</accession>
<feature type="region of interest" description="Disordered" evidence="1">
    <location>
        <begin position="1"/>
        <end position="47"/>
    </location>
</feature>
<keyword evidence="4" id="KW-1185">Reference proteome</keyword>
<name>A0A1E3QU95_9ASCO</name>
<proteinExistence type="predicted"/>
<evidence type="ECO:0000313" key="4">
    <source>
        <dbReference type="Proteomes" id="UP000094336"/>
    </source>
</evidence>
<dbReference type="EMBL" id="KV454428">
    <property type="protein sequence ID" value="ODQ81240.1"/>
    <property type="molecule type" value="Genomic_DNA"/>
</dbReference>
<dbReference type="RefSeq" id="XP_018986568.1">
    <property type="nucleotide sequence ID" value="XM_019128340.1"/>
</dbReference>
<evidence type="ECO:0000256" key="2">
    <source>
        <dbReference type="SAM" id="Phobius"/>
    </source>
</evidence>
<organism evidence="3 4">
    <name type="scientific">Babjeviella inositovora NRRL Y-12698</name>
    <dbReference type="NCBI Taxonomy" id="984486"/>
    <lineage>
        <taxon>Eukaryota</taxon>
        <taxon>Fungi</taxon>
        <taxon>Dikarya</taxon>
        <taxon>Ascomycota</taxon>
        <taxon>Saccharomycotina</taxon>
        <taxon>Pichiomycetes</taxon>
        <taxon>Serinales incertae sedis</taxon>
        <taxon>Babjeviella</taxon>
    </lineage>
</organism>
<gene>
    <name evidence="3" type="ORF">BABINDRAFT_160619</name>
</gene>
<keyword evidence="2" id="KW-1133">Transmembrane helix</keyword>
<keyword evidence="2" id="KW-0812">Transmembrane</keyword>
<reference evidence="4" key="1">
    <citation type="submission" date="2016-05" db="EMBL/GenBank/DDBJ databases">
        <title>Comparative genomics of biotechnologically important yeasts.</title>
        <authorList>
            <consortium name="DOE Joint Genome Institute"/>
            <person name="Riley R."/>
            <person name="Haridas S."/>
            <person name="Wolfe K.H."/>
            <person name="Lopes M.R."/>
            <person name="Hittinger C.T."/>
            <person name="Goker M."/>
            <person name="Salamov A."/>
            <person name="Wisecaver J."/>
            <person name="Long T.M."/>
            <person name="Aerts A.L."/>
            <person name="Barry K."/>
            <person name="Choi C."/>
            <person name="Clum A."/>
            <person name="Coughlan A.Y."/>
            <person name="Deshpande S."/>
            <person name="Douglass A.P."/>
            <person name="Hanson S.J."/>
            <person name="Klenk H.-P."/>
            <person name="Labutti K."/>
            <person name="Lapidus A."/>
            <person name="Lindquist E."/>
            <person name="Lipzen A."/>
            <person name="Meier-Kolthoff J.P."/>
            <person name="Ohm R.A."/>
            <person name="Otillar R.P."/>
            <person name="Pangilinan J."/>
            <person name="Peng Y."/>
            <person name="Rokas A."/>
            <person name="Rosa C.A."/>
            <person name="Scheuner C."/>
            <person name="Sibirny A.A."/>
            <person name="Slot J.C."/>
            <person name="Stielow J.B."/>
            <person name="Sun H."/>
            <person name="Kurtzman C.P."/>
            <person name="Blackwell M."/>
            <person name="Grigoriev I.V."/>
            <person name="Jeffries T.W."/>
        </authorList>
    </citation>
    <scope>NUCLEOTIDE SEQUENCE [LARGE SCALE GENOMIC DNA]</scope>
    <source>
        <strain evidence="4">NRRL Y-12698</strain>
    </source>
</reference>
<protein>
    <submittedName>
        <fullName evidence="3">Uncharacterized protein</fullName>
    </submittedName>
</protein>